<dbReference type="Proteomes" id="UP001597452">
    <property type="component" value="Unassembled WGS sequence"/>
</dbReference>
<keyword evidence="3" id="KW-1185">Reference proteome</keyword>
<dbReference type="RefSeq" id="WP_054752459.1">
    <property type="nucleotide sequence ID" value="NZ_JBHUMZ010000019.1"/>
</dbReference>
<evidence type="ECO:0000313" key="2">
    <source>
        <dbReference type="EMBL" id="MFD2638735.1"/>
    </source>
</evidence>
<dbReference type="Gene3D" id="3.40.30.10">
    <property type="entry name" value="Glutaredoxin"/>
    <property type="match status" value="1"/>
</dbReference>
<dbReference type="InterPro" id="IPR010296">
    <property type="entry name" value="DUF899_thioredox"/>
</dbReference>
<organism evidence="2 3">
    <name type="scientific">Piscibacillus salipiscarius</name>
    <dbReference type="NCBI Taxonomy" id="299480"/>
    <lineage>
        <taxon>Bacteria</taxon>
        <taxon>Bacillati</taxon>
        <taxon>Bacillota</taxon>
        <taxon>Bacilli</taxon>
        <taxon>Bacillales</taxon>
        <taxon>Bacillaceae</taxon>
        <taxon>Piscibacillus</taxon>
    </lineage>
</organism>
<name>A0ABW5QAI0_9BACI</name>
<dbReference type="EMBL" id="JBHUMZ010000019">
    <property type="protein sequence ID" value="MFD2638735.1"/>
    <property type="molecule type" value="Genomic_DNA"/>
</dbReference>
<reference evidence="3" key="1">
    <citation type="journal article" date="2019" name="Int. J. Syst. Evol. Microbiol.">
        <title>The Global Catalogue of Microorganisms (GCM) 10K type strain sequencing project: providing services to taxonomists for standard genome sequencing and annotation.</title>
        <authorList>
            <consortium name="The Broad Institute Genomics Platform"/>
            <consortium name="The Broad Institute Genome Sequencing Center for Infectious Disease"/>
            <person name="Wu L."/>
            <person name="Ma J."/>
        </authorList>
    </citation>
    <scope>NUCLEOTIDE SEQUENCE [LARGE SCALE GENOMIC DNA]</scope>
    <source>
        <strain evidence="3">TISTR 1571</strain>
    </source>
</reference>
<dbReference type="InterPro" id="IPR036249">
    <property type="entry name" value="Thioredoxin-like_sf"/>
</dbReference>
<proteinExistence type="predicted"/>
<accession>A0ABW5QAI0</accession>
<gene>
    <name evidence="2" type="ORF">ACFSW4_07665</name>
</gene>
<keyword evidence="1" id="KW-0175">Coiled coil</keyword>
<evidence type="ECO:0000313" key="3">
    <source>
        <dbReference type="Proteomes" id="UP001597452"/>
    </source>
</evidence>
<comment type="caution">
    <text evidence="2">The sequence shown here is derived from an EMBL/GenBank/DDBJ whole genome shotgun (WGS) entry which is preliminary data.</text>
</comment>
<sequence length="192" mass="21566">MSDAGTLEQRINSLHEELAAKKKELFELMKQEGKVVIDNYELLDREGNKVTVDKLFGDADTLYVIQNMGKSCNYCMLWADEINGILHHLESVAPVVLASSDEPDVMAEFADQRKWRFKLVSTAQSKFKQALGFETSDGAPQPGVSILKKDEDGQIYQYSSAPFGPGDSFCGMWSFIDLLPEEESQWAPKKAY</sequence>
<evidence type="ECO:0000256" key="1">
    <source>
        <dbReference type="SAM" id="Coils"/>
    </source>
</evidence>
<dbReference type="SUPFAM" id="SSF52833">
    <property type="entry name" value="Thioredoxin-like"/>
    <property type="match status" value="1"/>
</dbReference>
<dbReference type="Pfam" id="PF05988">
    <property type="entry name" value="DUF899"/>
    <property type="match status" value="1"/>
</dbReference>
<protein>
    <submittedName>
        <fullName evidence="2">DUF899 family protein</fullName>
    </submittedName>
</protein>
<feature type="coiled-coil region" evidence="1">
    <location>
        <begin position="4"/>
        <end position="31"/>
    </location>
</feature>